<dbReference type="EMBL" id="CP001720">
    <property type="protein sequence ID" value="ACV64690.1"/>
    <property type="molecule type" value="Genomic_DNA"/>
</dbReference>
<gene>
    <name evidence="2" type="ordered locus">Dtox_4000</name>
</gene>
<dbReference type="SUPFAM" id="SSF81301">
    <property type="entry name" value="Nucleotidyltransferase"/>
    <property type="match status" value="1"/>
</dbReference>
<dbReference type="InterPro" id="IPR041633">
    <property type="entry name" value="Polbeta"/>
</dbReference>
<dbReference type="CDD" id="cd05403">
    <property type="entry name" value="NT_KNTase_like"/>
    <property type="match status" value="1"/>
</dbReference>
<evidence type="ECO:0000313" key="2">
    <source>
        <dbReference type="EMBL" id="ACV64690.1"/>
    </source>
</evidence>
<evidence type="ECO:0000313" key="3">
    <source>
        <dbReference type="Proteomes" id="UP000002217"/>
    </source>
</evidence>
<dbReference type="Gene3D" id="3.30.460.10">
    <property type="entry name" value="Beta Polymerase, domain 2"/>
    <property type="match status" value="1"/>
</dbReference>
<dbReference type="PANTHER" id="PTHR43852:SF3">
    <property type="entry name" value="NUCLEOTIDYLTRANSFERASE"/>
    <property type="match status" value="1"/>
</dbReference>
<dbReference type="HOGENOM" id="CLU_130257_1_2_9"/>
<dbReference type="NCBIfam" id="NF047752">
    <property type="entry name" value="MntA_antitoxin"/>
    <property type="match status" value="1"/>
</dbReference>
<reference evidence="2 3" key="1">
    <citation type="journal article" date="2009" name="Stand. Genomic Sci.">
        <title>Complete genome sequence of Desulfotomaculum acetoxidans type strain (5575).</title>
        <authorList>
            <person name="Spring S."/>
            <person name="Lapidus A."/>
            <person name="Schroder M."/>
            <person name="Gleim D."/>
            <person name="Sims D."/>
            <person name="Meincke L."/>
            <person name="Glavina Del Rio T."/>
            <person name="Tice H."/>
            <person name="Copeland A."/>
            <person name="Cheng J.F."/>
            <person name="Lucas S."/>
            <person name="Chen F."/>
            <person name="Nolan M."/>
            <person name="Bruce D."/>
            <person name="Goodwin L."/>
            <person name="Pitluck S."/>
            <person name="Ivanova N."/>
            <person name="Mavromatis K."/>
            <person name="Mikhailova N."/>
            <person name="Pati A."/>
            <person name="Chen A."/>
            <person name="Palaniappan K."/>
            <person name="Land M."/>
            <person name="Hauser L."/>
            <person name="Chang Y.J."/>
            <person name="Jeffries C.D."/>
            <person name="Chain P."/>
            <person name="Saunders E."/>
            <person name="Brettin T."/>
            <person name="Detter J.C."/>
            <person name="Goker M."/>
            <person name="Bristow J."/>
            <person name="Eisen J.A."/>
            <person name="Markowitz V."/>
            <person name="Hugenholtz P."/>
            <person name="Kyrpides N.C."/>
            <person name="Klenk H.P."/>
            <person name="Han C."/>
        </authorList>
    </citation>
    <scope>NUCLEOTIDE SEQUENCE [LARGE SCALE GENOMIC DNA]</scope>
    <source>
        <strain evidence="3">ATCC 49208 / DSM 771 / VKM B-1644</strain>
    </source>
</reference>
<dbReference type="InterPro" id="IPR043519">
    <property type="entry name" value="NT_sf"/>
</dbReference>
<keyword evidence="3" id="KW-1185">Reference proteome</keyword>
<dbReference type="AlphaFoldDB" id="C8VY61"/>
<dbReference type="PANTHER" id="PTHR43852">
    <property type="entry name" value="NUCLEOTIDYLTRANSFERASE"/>
    <property type="match status" value="1"/>
</dbReference>
<sequence length="145" mass="16793">MEKVEQLLGAEKCVALRNFIKEQKDVVALYLFGSILTEYYGSHSDLDLGIVFFTSDVKLERELELDVQISDILGTEKVDLINLNKTPVQLSFQAISKGVLIQENDYIELSNFLEKTMKFYGDYCIDLEYYYSEYRKSLREAFLNG</sequence>
<feature type="domain" description="Polymerase beta nucleotidyltransferase" evidence="1">
    <location>
        <begin position="16"/>
        <end position="105"/>
    </location>
</feature>
<dbReference type="Pfam" id="PF18765">
    <property type="entry name" value="Polbeta"/>
    <property type="match status" value="1"/>
</dbReference>
<dbReference type="eggNOG" id="COG1669">
    <property type="taxonomic scope" value="Bacteria"/>
</dbReference>
<proteinExistence type="predicted"/>
<dbReference type="OrthoDB" id="1716545at2"/>
<dbReference type="STRING" id="485916.Dtox_4000"/>
<evidence type="ECO:0000259" key="1">
    <source>
        <dbReference type="Pfam" id="PF18765"/>
    </source>
</evidence>
<dbReference type="RefSeq" id="WP_015759365.1">
    <property type="nucleotide sequence ID" value="NC_013216.1"/>
</dbReference>
<organism evidence="2 3">
    <name type="scientific">Desulfofarcimen acetoxidans (strain ATCC 49208 / DSM 771 / KCTC 5769 / VKM B-1644 / 5575)</name>
    <name type="common">Desulfotomaculum acetoxidans</name>
    <dbReference type="NCBI Taxonomy" id="485916"/>
    <lineage>
        <taxon>Bacteria</taxon>
        <taxon>Bacillati</taxon>
        <taxon>Bacillota</taxon>
        <taxon>Clostridia</taxon>
        <taxon>Eubacteriales</taxon>
        <taxon>Peptococcaceae</taxon>
        <taxon>Desulfofarcimen</taxon>
    </lineage>
</organism>
<dbReference type="Proteomes" id="UP000002217">
    <property type="component" value="Chromosome"/>
</dbReference>
<accession>C8VY61</accession>
<dbReference type="KEGG" id="dae:Dtox_4000"/>
<protein>
    <submittedName>
        <fullName evidence="2">DNA polymerase beta domain protein region</fullName>
    </submittedName>
</protein>
<dbReference type="InterPro" id="IPR052930">
    <property type="entry name" value="TA_antitoxin_MntA"/>
</dbReference>
<name>C8VY61_DESAS</name>